<sequence>MPTNNSTAAQHVRNSDKLVDDPKTSVSPNQTDQINKKKKEEQLESTRAAMSEAREENERLKTMLAQIVKDYQSLEMHFSDVAKQEGTINTFLTCKNPAEEHELVSLRLGSGSSAQERPKVGFRAAGELGNLTLGLECKTENSSEETATKGEAEKTGRRVGDEVSPQGHVKRARVSVRTRCDAPTMNDGCQWRKYGQKIAKGNPCPRAYYRCTVAAACPVRKQVQRCAEDLSILITTYEGNHNHPLPISATAMASTTAAAATMLASGSSYSAGLNFSLPNGSGGDGRQFFLTNPSIASSLSHPTVTLDLANPSPSQPGRPFSVASRSLSFGGCHLTYGGGHFRQPGTGQNTITDTIARAISADPSFQSALAVAITSYVGGAVPRREEQLDLGSSSSQKQGVLGYLQRELGASGSRSGPNGSPDGDE</sequence>
<feature type="compositionally biased region" description="Basic and acidic residues" evidence="6">
    <location>
        <begin position="34"/>
        <end position="44"/>
    </location>
</feature>
<dbReference type="InterPro" id="IPR044810">
    <property type="entry name" value="WRKY_plant"/>
</dbReference>
<organism evidence="8 9">
    <name type="scientific">Vanilla planifolia</name>
    <name type="common">Vanilla</name>
    <dbReference type="NCBI Taxonomy" id="51239"/>
    <lineage>
        <taxon>Eukaryota</taxon>
        <taxon>Viridiplantae</taxon>
        <taxon>Streptophyta</taxon>
        <taxon>Embryophyta</taxon>
        <taxon>Tracheophyta</taxon>
        <taxon>Spermatophyta</taxon>
        <taxon>Magnoliopsida</taxon>
        <taxon>Liliopsida</taxon>
        <taxon>Asparagales</taxon>
        <taxon>Orchidaceae</taxon>
        <taxon>Vanilloideae</taxon>
        <taxon>Vanilleae</taxon>
        <taxon>Vanilla</taxon>
    </lineage>
</organism>
<dbReference type="InterPro" id="IPR036576">
    <property type="entry name" value="WRKY_dom_sf"/>
</dbReference>
<feature type="domain" description="WRKY" evidence="7">
    <location>
        <begin position="180"/>
        <end position="246"/>
    </location>
</feature>
<feature type="region of interest" description="Disordered" evidence="6">
    <location>
        <begin position="387"/>
        <end position="425"/>
    </location>
</feature>
<dbReference type="GO" id="GO:0005634">
    <property type="term" value="C:nucleus"/>
    <property type="evidence" value="ECO:0007669"/>
    <property type="project" value="UniProtKB-SubCell"/>
</dbReference>
<evidence type="ECO:0000256" key="4">
    <source>
        <dbReference type="ARBA" id="ARBA00023163"/>
    </source>
</evidence>
<name>A0A835RIP4_VANPL</name>
<dbReference type="PANTHER" id="PTHR31429:SF24">
    <property type="entry name" value="WRKY TRANSCRIPTION FACTOR 72-RELATED"/>
    <property type="match status" value="1"/>
</dbReference>
<dbReference type="AlphaFoldDB" id="A0A835RIP4"/>
<feature type="region of interest" description="Disordered" evidence="6">
    <location>
        <begin position="1"/>
        <end position="55"/>
    </location>
</feature>
<feature type="compositionally biased region" description="Polar residues" evidence="6">
    <location>
        <begin position="24"/>
        <end position="33"/>
    </location>
</feature>
<comment type="subcellular location">
    <subcellularLocation>
        <location evidence="1">Nucleus</location>
    </subcellularLocation>
</comment>
<dbReference type="Pfam" id="PF03106">
    <property type="entry name" value="WRKY"/>
    <property type="match status" value="1"/>
</dbReference>
<dbReference type="OrthoDB" id="1686353at2759"/>
<dbReference type="Gene3D" id="2.20.25.80">
    <property type="entry name" value="WRKY domain"/>
    <property type="match status" value="1"/>
</dbReference>
<dbReference type="SMART" id="SM00774">
    <property type="entry name" value="WRKY"/>
    <property type="match status" value="1"/>
</dbReference>
<dbReference type="GO" id="GO:0043565">
    <property type="term" value="F:sequence-specific DNA binding"/>
    <property type="evidence" value="ECO:0007669"/>
    <property type="project" value="InterPro"/>
</dbReference>
<feature type="compositionally biased region" description="Basic and acidic residues" evidence="6">
    <location>
        <begin position="13"/>
        <end position="23"/>
    </location>
</feature>
<keyword evidence="3" id="KW-0238">DNA-binding</keyword>
<evidence type="ECO:0000256" key="2">
    <source>
        <dbReference type="ARBA" id="ARBA00023015"/>
    </source>
</evidence>
<dbReference type="PANTHER" id="PTHR31429">
    <property type="entry name" value="WRKY TRANSCRIPTION FACTOR 36-RELATED"/>
    <property type="match status" value="1"/>
</dbReference>
<dbReference type="GO" id="GO:0003700">
    <property type="term" value="F:DNA-binding transcription factor activity"/>
    <property type="evidence" value="ECO:0007669"/>
    <property type="project" value="InterPro"/>
</dbReference>
<gene>
    <name evidence="8" type="ORF">HPP92_008907</name>
</gene>
<keyword evidence="2" id="KW-0805">Transcription regulation</keyword>
<dbReference type="InterPro" id="IPR003657">
    <property type="entry name" value="WRKY_dom"/>
</dbReference>
<feature type="region of interest" description="Disordered" evidence="6">
    <location>
        <begin position="139"/>
        <end position="170"/>
    </location>
</feature>
<feature type="compositionally biased region" description="Basic and acidic residues" evidence="6">
    <location>
        <begin position="139"/>
        <end position="161"/>
    </location>
</feature>
<evidence type="ECO:0000256" key="5">
    <source>
        <dbReference type="ARBA" id="ARBA00023242"/>
    </source>
</evidence>
<evidence type="ECO:0000256" key="1">
    <source>
        <dbReference type="ARBA" id="ARBA00004123"/>
    </source>
</evidence>
<evidence type="ECO:0000256" key="6">
    <source>
        <dbReference type="SAM" id="MobiDB-lite"/>
    </source>
</evidence>
<dbReference type="EMBL" id="JADCNM010000004">
    <property type="protein sequence ID" value="KAG0486812.1"/>
    <property type="molecule type" value="Genomic_DNA"/>
</dbReference>
<dbReference type="PROSITE" id="PS50811">
    <property type="entry name" value="WRKY"/>
    <property type="match status" value="1"/>
</dbReference>
<dbReference type="FunFam" id="2.20.25.80:FF:000002">
    <property type="entry name" value="probable WRKY transcription factor 31"/>
    <property type="match status" value="1"/>
</dbReference>
<keyword evidence="4" id="KW-0804">Transcription</keyword>
<dbReference type="Proteomes" id="UP000639772">
    <property type="component" value="Unassembled WGS sequence"/>
</dbReference>
<evidence type="ECO:0000313" key="9">
    <source>
        <dbReference type="Proteomes" id="UP000639772"/>
    </source>
</evidence>
<reference evidence="8 9" key="1">
    <citation type="journal article" date="2020" name="Nat. Food">
        <title>A phased Vanilla planifolia genome enables genetic improvement of flavour and production.</title>
        <authorList>
            <person name="Hasing T."/>
            <person name="Tang H."/>
            <person name="Brym M."/>
            <person name="Khazi F."/>
            <person name="Huang T."/>
            <person name="Chambers A.H."/>
        </authorList>
    </citation>
    <scope>NUCLEOTIDE SEQUENCE [LARGE SCALE GENOMIC DNA]</scope>
    <source>
        <tissue evidence="8">Leaf</tissue>
    </source>
</reference>
<evidence type="ECO:0000259" key="7">
    <source>
        <dbReference type="PROSITE" id="PS50811"/>
    </source>
</evidence>
<evidence type="ECO:0000313" key="8">
    <source>
        <dbReference type="EMBL" id="KAG0486812.1"/>
    </source>
</evidence>
<protein>
    <recommendedName>
        <fullName evidence="7">WRKY domain-containing protein</fullName>
    </recommendedName>
</protein>
<comment type="caution">
    <text evidence="8">The sequence shown here is derived from an EMBL/GenBank/DDBJ whole genome shotgun (WGS) entry which is preliminary data.</text>
</comment>
<evidence type="ECO:0000256" key="3">
    <source>
        <dbReference type="ARBA" id="ARBA00023125"/>
    </source>
</evidence>
<keyword evidence="5" id="KW-0539">Nucleus</keyword>
<proteinExistence type="predicted"/>
<dbReference type="SUPFAM" id="SSF118290">
    <property type="entry name" value="WRKY DNA-binding domain"/>
    <property type="match status" value="1"/>
</dbReference>
<accession>A0A835RIP4</accession>